<dbReference type="EMBL" id="JXXV01000016">
    <property type="protein sequence ID" value="KJY83266.1"/>
    <property type="molecule type" value="Genomic_DNA"/>
</dbReference>
<evidence type="ECO:0000256" key="2">
    <source>
        <dbReference type="ARBA" id="ARBA00012340"/>
    </source>
</evidence>
<organism evidence="8 9">
    <name type="scientific">Vibrio galatheae</name>
    <dbReference type="NCBI Taxonomy" id="579748"/>
    <lineage>
        <taxon>Bacteria</taxon>
        <taxon>Pseudomonadati</taxon>
        <taxon>Pseudomonadota</taxon>
        <taxon>Gammaproteobacteria</taxon>
        <taxon>Vibrionales</taxon>
        <taxon>Vibrionaceae</taxon>
        <taxon>Vibrio</taxon>
    </lineage>
</organism>
<keyword evidence="4" id="KW-0808">Transferase</keyword>
<evidence type="ECO:0000256" key="7">
    <source>
        <dbReference type="ARBA" id="ARBA00048576"/>
    </source>
</evidence>
<dbReference type="GO" id="GO:0061579">
    <property type="term" value="F:N-acyl homoserine lactone synthase activity"/>
    <property type="evidence" value="ECO:0007669"/>
    <property type="project" value="UniProtKB-EC"/>
</dbReference>
<dbReference type="PATRIC" id="fig|579748.3.peg.1988"/>
<reference evidence="8 9" key="1">
    <citation type="journal article" date="2015" name="BMC Genomics">
        <title>Genome mining reveals unlocked bioactive potential of marine Gram-negative bacteria.</title>
        <authorList>
            <person name="Machado H."/>
            <person name="Sonnenschein E.C."/>
            <person name="Melchiorsen J."/>
            <person name="Gram L."/>
        </authorList>
    </citation>
    <scope>NUCLEOTIDE SEQUENCE [LARGE SCALE GENOMIC DNA]</scope>
    <source>
        <strain evidence="8 9">S2757</strain>
    </source>
</reference>
<evidence type="ECO:0000256" key="3">
    <source>
        <dbReference type="ARBA" id="ARBA00022654"/>
    </source>
</evidence>
<keyword evidence="6" id="KW-0071">Autoinducer synthesis</keyword>
<accession>A0A0F4NMF2</accession>
<comment type="similarity">
    <text evidence="1">Belongs to the LuxM / VanM family.</text>
</comment>
<dbReference type="AlphaFoldDB" id="A0A0F4NMF2"/>
<dbReference type="EC" id="2.3.1.184" evidence="2"/>
<evidence type="ECO:0000256" key="6">
    <source>
        <dbReference type="ARBA" id="ARBA00022929"/>
    </source>
</evidence>
<name>A0A0F4NMF2_9VIBR</name>
<dbReference type="STRING" id="579748.TW81_09660"/>
<dbReference type="Pfam" id="PF17327">
    <property type="entry name" value="AHL_synthase"/>
    <property type="match status" value="1"/>
</dbReference>
<dbReference type="RefSeq" id="WP_045955504.1">
    <property type="nucleotide sequence ID" value="NZ_JXXV01000016.1"/>
</dbReference>
<comment type="catalytic activity">
    <reaction evidence="7">
        <text>a fatty acyl-[ACP] + S-adenosyl-L-methionine = an N-acyl-L-homoserine lactone + S-methyl-5'-thioadenosine + holo-[ACP] + H(+)</text>
        <dbReference type="Rhea" id="RHEA:10096"/>
        <dbReference type="Rhea" id="RHEA-COMP:9685"/>
        <dbReference type="Rhea" id="RHEA-COMP:14125"/>
        <dbReference type="ChEBI" id="CHEBI:15378"/>
        <dbReference type="ChEBI" id="CHEBI:17509"/>
        <dbReference type="ChEBI" id="CHEBI:55474"/>
        <dbReference type="ChEBI" id="CHEBI:59789"/>
        <dbReference type="ChEBI" id="CHEBI:64479"/>
        <dbReference type="ChEBI" id="CHEBI:138651"/>
        <dbReference type="EC" id="2.3.1.184"/>
    </reaction>
</comment>
<evidence type="ECO:0000313" key="8">
    <source>
        <dbReference type="EMBL" id="KJY83266.1"/>
    </source>
</evidence>
<evidence type="ECO:0000256" key="1">
    <source>
        <dbReference type="ARBA" id="ARBA00009683"/>
    </source>
</evidence>
<keyword evidence="3" id="KW-0673">Quorum sensing</keyword>
<sequence>MTLFSKLTACLAQDVLTDAERNKLFLSLTDPNSVYHYRDLFHSLVNKRRQMAIGLRPELAQSNLRTIYNTPEYKSLVQRGGTATSCAPKRLNEVLEQVALKHFDSISRMWAYIELDTIIQRRSSAANFTPGMTFIDDEYQGLLVEDIKCSSLQVYSPHKEGLFSLRDAVCLANIDLFVLEQGWYELLPLLDLSAQGCHFILLHNPNEAKYPCLASSAMITCGSRYKQWLSHSEFFQHNNWHCLFNELTVKKLTNTGAFTSLSAQAKTLQSFDNQCISSINDETSLCEILRLTTAGQKMQRLYLLYLAQKAMANCLKQAGYRCAYTIIDNPWLLNFYAQLGSDAYIDTGCYAIEPGSNPTYRGMWLIEEFNFQYSSIDFRQYKQMVRNKVCNNEVNDA</sequence>
<evidence type="ECO:0000256" key="4">
    <source>
        <dbReference type="ARBA" id="ARBA00022679"/>
    </source>
</evidence>
<evidence type="ECO:0000313" key="9">
    <source>
        <dbReference type="Proteomes" id="UP000033673"/>
    </source>
</evidence>
<comment type="caution">
    <text evidence="8">The sequence shown here is derived from an EMBL/GenBank/DDBJ whole genome shotgun (WGS) entry which is preliminary data.</text>
</comment>
<dbReference type="InterPro" id="IPR035304">
    <property type="entry name" value="AHL_synthase"/>
</dbReference>
<proteinExistence type="inferred from homology"/>
<gene>
    <name evidence="8" type="ORF">TW81_09660</name>
</gene>
<keyword evidence="5" id="KW-0949">S-adenosyl-L-methionine</keyword>
<dbReference type="GO" id="GO:0009372">
    <property type="term" value="P:quorum sensing"/>
    <property type="evidence" value="ECO:0007669"/>
    <property type="project" value="UniProtKB-KW"/>
</dbReference>
<dbReference type="Proteomes" id="UP000033673">
    <property type="component" value="Unassembled WGS sequence"/>
</dbReference>
<protein>
    <recommendedName>
        <fullName evidence="2">acyl-homoserine-lactone synthase</fullName>
        <ecNumber evidence="2">2.3.1.184</ecNumber>
    </recommendedName>
</protein>
<keyword evidence="9" id="KW-1185">Reference proteome</keyword>
<evidence type="ECO:0000256" key="5">
    <source>
        <dbReference type="ARBA" id="ARBA00022691"/>
    </source>
</evidence>